<evidence type="ECO:0000256" key="9">
    <source>
        <dbReference type="RuleBase" id="RU363066"/>
    </source>
</evidence>
<evidence type="ECO:0000256" key="4">
    <source>
        <dbReference type="ARBA" id="ARBA00022679"/>
    </source>
</evidence>
<comment type="similarity">
    <text evidence="2 9">Belongs to the gluconokinase GntK/GntV family.</text>
</comment>
<keyword evidence="4 9" id="KW-0808">Transferase</keyword>
<dbReference type="Proteomes" id="UP001231124">
    <property type="component" value="Unassembled WGS sequence"/>
</dbReference>
<dbReference type="EC" id="2.7.1.12" evidence="3 9"/>
<name>A0ABU0I4N0_9HYPH</name>
<comment type="caution">
    <text evidence="10">The sequence shown here is derived from an EMBL/GenBank/DDBJ whole genome shotgun (WGS) entry which is preliminary data.</text>
</comment>
<evidence type="ECO:0000256" key="8">
    <source>
        <dbReference type="ARBA" id="ARBA00048090"/>
    </source>
</evidence>
<dbReference type="Pfam" id="PF13671">
    <property type="entry name" value="AAA_33"/>
    <property type="match status" value="1"/>
</dbReference>
<protein>
    <recommendedName>
        <fullName evidence="3 9">Gluconokinase</fullName>
        <ecNumber evidence="3 9">2.7.1.12</ecNumber>
    </recommendedName>
</protein>
<keyword evidence="7 9" id="KW-0067">ATP-binding</keyword>
<dbReference type="GO" id="GO:0046316">
    <property type="term" value="F:gluconokinase activity"/>
    <property type="evidence" value="ECO:0007669"/>
    <property type="project" value="UniProtKB-EC"/>
</dbReference>
<organism evidence="10 11">
    <name type="scientific">Methylobacterium aerolatum</name>
    <dbReference type="NCBI Taxonomy" id="418708"/>
    <lineage>
        <taxon>Bacteria</taxon>
        <taxon>Pseudomonadati</taxon>
        <taxon>Pseudomonadota</taxon>
        <taxon>Alphaproteobacteria</taxon>
        <taxon>Hyphomicrobiales</taxon>
        <taxon>Methylobacteriaceae</taxon>
        <taxon>Methylobacterium</taxon>
    </lineage>
</organism>
<dbReference type="RefSeq" id="WP_238208362.1">
    <property type="nucleotide sequence ID" value="NZ_BPQE01000050.1"/>
</dbReference>
<dbReference type="EMBL" id="JAUSVP010000015">
    <property type="protein sequence ID" value="MDQ0449582.1"/>
    <property type="molecule type" value="Genomic_DNA"/>
</dbReference>
<evidence type="ECO:0000256" key="5">
    <source>
        <dbReference type="ARBA" id="ARBA00022741"/>
    </source>
</evidence>
<dbReference type="PANTHER" id="PTHR43442">
    <property type="entry name" value="GLUCONOKINASE-RELATED"/>
    <property type="match status" value="1"/>
</dbReference>
<comment type="catalytic activity">
    <reaction evidence="8 9">
        <text>D-gluconate + ATP = 6-phospho-D-gluconate + ADP + H(+)</text>
        <dbReference type="Rhea" id="RHEA:19433"/>
        <dbReference type="ChEBI" id="CHEBI:15378"/>
        <dbReference type="ChEBI" id="CHEBI:18391"/>
        <dbReference type="ChEBI" id="CHEBI:30616"/>
        <dbReference type="ChEBI" id="CHEBI:58759"/>
        <dbReference type="ChEBI" id="CHEBI:456216"/>
        <dbReference type="EC" id="2.7.1.12"/>
    </reaction>
</comment>
<dbReference type="CDD" id="cd02021">
    <property type="entry name" value="GntK"/>
    <property type="match status" value="1"/>
</dbReference>
<evidence type="ECO:0000313" key="11">
    <source>
        <dbReference type="Proteomes" id="UP001231124"/>
    </source>
</evidence>
<dbReference type="NCBIfam" id="TIGR01313">
    <property type="entry name" value="therm_gnt_kin"/>
    <property type="match status" value="1"/>
</dbReference>
<evidence type="ECO:0000256" key="2">
    <source>
        <dbReference type="ARBA" id="ARBA00008420"/>
    </source>
</evidence>
<evidence type="ECO:0000256" key="3">
    <source>
        <dbReference type="ARBA" id="ARBA00012054"/>
    </source>
</evidence>
<proteinExistence type="inferred from homology"/>
<evidence type="ECO:0000256" key="1">
    <source>
        <dbReference type="ARBA" id="ARBA00004761"/>
    </source>
</evidence>
<dbReference type="InterPro" id="IPR027417">
    <property type="entry name" value="P-loop_NTPase"/>
</dbReference>
<keyword evidence="5 9" id="KW-0547">Nucleotide-binding</keyword>
<dbReference type="InterPro" id="IPR006001">
    <property type="entry name" value="Therm_gnt_kin"/>
</dbReference>
<dbReference type="SUPFAM" id="SSF52540">
    <property type="entry name" value="P-loop containing nucleoside triphosphate hydrolases"/>
    <property type="match status" value="1"/>
</dbReference>
<keyword evidence="6 9" id="KW-0418">Kinase</keyword>
<gene>
    <name evidence="10" type="ORF">QO012_004101</name>
</gene>
<dbReference type="Gene3D" id="3.40.50.300">
    <property type="entry name" value="P-loop containing nucleotide triphosphate hydrolases"/>
    <property type="match status" value="1"/>
</dbReference>
<evidence type="ECO:0000313" key="10">
    <source>
        <dbReference type="EMBL" id="MDQ0449582.1"/>
    </source>
</evidence>
<evidence type="ECO:0000256" key="6">
    <source>
        <dbReference type="ARBA" id="ARBA00022777"/>
    </source>
</evidence>
<evidence type="ECO:0000256" key="7">
    <source>
        <dbReference type="ARBA" id="ARBA00022840"/>
    </source>
</evidence>
<keyword evidence="11" id="KW-1185">Reference proteome</keyword>
<reference evidence="10 11" key="1">
    <citation type="submission" date="2023-07" db="EMBL/GenBank/DDBJ databases">
        <title>Genomic Encyclopedia of Type Strains, Phase IV (KMG-IV): sequencing the most valuable type-strain genomes for metagenomic binning, comparative biology and taxonomic classification.</title>
        <authorList>
            <person name="Goeker M."/>
        </authorList>
    </citation>
    <scope>NUCLEOTIDE SEQUENCE [LARGE SCALE GENOMIC DNA]</scope>
    <source>
        <strain evidence="10 11">DSM 19013</strain>
    </source>
</reference>
<sequence length="185" mass="19887">METTRNGPEKPGGTGPSLAQVLVVMGVSGSGKSTVAALVAQRLGCAFIDGDAFHTPEHIAKMHAGHALDDADRAPWLARIAVWIRERLEARESGVVVCSALRRAYRDVLTGGSRRVRIVYLEGSREVIAARLAGRRGHFMSPLLLDSQFAVLEPPAPEEHPITVGIAEPPERIADRIVALATQET</sequence>
<dbReference type="PANTHER" id="PTHR43442:SF3">
    <property type="entry name" value="GLUCONOKINASE-RELATED"/>
    <property type="match status" value="1"/>
</dbReference>
<accession>A0ABU0I4N0</accession>
<comment type="pathway">
    <text evidence="1">Carbohydrate acid metabolism.</text>
</comment>